<organism evidence="6 7">
    <name type="scientific">Vallitalea longa</name>
    <dbReference type="NCBI Taxonomy" id="2936439"/>
    <lineage>
        <taxon>Bacteria</taxon>
        <taxon>Bacillati</taxon>
        <taxon>Bacillota</taxon>
        <taxon>Clostridia</taxon>
        <taxon>Lachnospirales</taxon>
        <taxon>Vallitaleaceae</taxon>
        <taxon>Vallitalea</taxon>
    </lineage>
</organism>
<evidence type="ECO:0000256" key="4">
    <source>
        <dbReference type="PIRNR" id="PIRNR000124"/>
    </source>
</evidence>
<dbReference type="PIRSF" id="PIRSF500136">
    <property type="entry name" value="UDP_ManNAc_DH"/>
    <property type="match status" value="1"/>
</dbReference>
<evidence type="ECO:0000256" key="3">
    <source>
        <dbReference type="ARBA" id="ARBA00023027"/>
    </source>
</evidence>
<evidence type="ECO:0000256" key="1">
    <source>
        <dbReference type="ARBA" id="ARBA00006601"/>
    </source>
</evidence>
<evidence type="ECO:0000259" key="5">
    <source>
        <dbReference type="SMART" id="SM00984"/>
    </source>
</evidence>
<evidence type="ECO:0000256" key="2">
    <source>
        <dbReference type="ARBA" id="ARBA00023002"/>
    </source>
</evidence>
<dbReference type="RefSeq" id="WP_281816619.1">
    <property type="nucleotide sequence ID" value="NZ_BRLB01000009.1"/>
</dbReference>
<dbReference type="InterPro" id="IPR014026">
    <property type="entry name" value="UDP-Glc/GDP-Man_DH_dimer"/>
</dbReference>
<name>A0A9W5YDN9_9FIRM</name>
<dbReference type="Pfam" id="PF00984">
    <property type="entry name" value="UDPG_MGDP_dh"/>
    <property type="match status" value="1"/>
</dbReference>
<dbReference type="Gene3D" id="1.20.5.100">
    <property type="entry name" value="Cytochrome c1, transmembrane anchor, C-terminal"/>
    <property type="match status" value="1"/>
</dbReference>
<dbReference type="Pfam" id="PF03720">
    <property type="entry name" value="UDPG_MGDP_dh_C"/>
    <property type="match status" value="1"/>
</dbReference>
<evidence type="ECO:0000313" key="7">
    <source>
        <dbReference type="Proteomes" id="UP001144256"/>
    </source>
</evidence>
<keyword evidence="2" id="KW-0560">Oxidoreductase</keyword>
<dbReference type="PANTHER" id="PTHR43491:SF2">
    <property type="entry name" value="UDP-N-ACETYL-D-MANNOSAMINE DEHYDROGENASE"/>
    <property type="match status" value="1"/>
</dbReference>
<dbReference type="SUPFAM" id="SSF52413">
    <property type="entry name" value="UDP-glucose/GDP-mannose dehydrogenase C-terminal domain"/>
    <property type="match status" value="1"/>
</dbReference>
<comment type="similarity">
    <text evidence="1 4">Belongs to the UDP-glucose/GDP-mannose dehydrogenase family.</text>
</comment>
<sequence length="420" mass="46886">MKEKICVLGLGYIGLPTAAMFASNGFDIIGVDVNEKVVKALNKGEIIIEEPYLDTMVRDVVTSGKLKASVKPEVSDVYIIAVPTPINEDKTADMSYVISATRSIVPLVKKGDIVVLESTSPPKTIDNIIVPILKESSLNVEEDLYIAHSPERVIPGKILFELVENNRIVGGIDEESALKVKKLYQSFVKGEIFTTNATTAEMCKLTENTFRDVNIALANELAKICEQLGINIWDVIKFSNKHPRVNLHQPGPGVGGHCIAVDPWFIVEKFPETAKMITLSRTINDSMPEYVFNKSRKILGTLKNKKVTILGITYKPDVDDMRESPIIELVELFEEVSGITISICDPFVESFRYLEKDIYTACKDSDLVILGVNHKLFSDTNMEKIYKNMRQANILDTRNFFDEKALVDIGFDYNLLGKGK</sequence>
<keyword evidence="7" id="KW-1185">Reference proteome</keyword>
<evidence type="ECO:0000313" key="6">
    <source>
        <dbReference type="EMBL" id="GKX30443.1"/>
    </source>
</evidence>
<accession>A0A9W5YDN9</accession>
<dbReference type="SUPFAM" id="SSF48179">
    <property type="entry name" value="6-phosphogluconate dehydrogenase C-terminal domain-like"/>
    <property type="match status" value="1"/>
</dbReference>
<dbReference type="InterPro" id="IPR036220">
    <property type="entry name" value="UDP-Glc/GDP-Man_DH_C_sf"/>
</dbReference>
<dbReference type="AlphaFoldDB" id="A0A9W5YDN9"/>
<dbReference type="NCBIfam" id="TIGR03026">
    <property type="entry name" value="NDP-sugDHase"/>
    <property type="match status" value="1"/>
</dbReference>
<reference evidence="6" key="1">
    <citation type="submission" date="2022-06" db="EMBL/GenBank/DDBJ databases">
        <title>Vallitalea longa sp. nov., an anaerobic bacterium isolated from marine sediment.</title>
        <authorList>
            <person name="Hirano S."/>
            <person name="Terahara T."/>
            <person name="Mori K."/>
            <person name="Hamada M."/>
            <person name="Matsumoto R."/>
            <person name="Kobayashi T."/>
        </authorList>
    </citation>
    <scope>NUCLEOTIDE SEQUENCE</scope>
    <source>
        <strain evidence="6">SH18-1</strain>
    </source>
</reference>
<gene>
    <name evidence="6" type="ORF">SH1V18_29230</name>
</gene>
<comment type="caution">
    <text evidence="6">The sequence shown here is derived from an EMBL/GenBank/DDBJ whole genome shotgun (WGS) entry which is preliminary data.</text>
</comment>
<dbReference type="InterPro" id="IPR036291">
    <property type="entry name" value="NAD(P)-bd_dom_sf"/>
</dbReference>
<dbReference type="InterPro" id="IPR008927">
    <property type="entry name" value="6-PGluconate_DH-like_C_sf"/>
</dbReference>
<dbReference type="SUPFAM" id="SSF51735">
    <property type="entry name" value="NAD(P)-binding Rossmann-fold domains"/>
    <property type="match status" value="1"/>
</dbReference>
<dbReference type="SMART" id="SM00984">
    <property type="entry name" value="UDPG_MGDP_dh_C"/>
    <property type="match status" value="1"/>
</dbReference>
<dbReference type="Gene3D" id="3.40.50.720">
    <property type="entry name" value="NAD(P)-binding Rossmann-like Domain"/>
    <property type="match status" value="2"/>
</dbReference>
<dbReference type="GO" id="GO:0016628">
    <property type="term" value="F:oxidoreductase activity, acting on the CH-CH group of donors, NAD or NADP as acceptor"/>
    <property type="evidence" value="ECO:0007669"/>
    <property type="project" value="InterPro"/>
</dbReference>
<dbReference type="Proteomes" id="UP001144256">
    <property type="component" value="Unassembled WGS sequence"/>
</dbReference>
<dbReference type="InterPro" id="IPR017476">
    <property type="entry name" value="UDP-Glc/GDP-Man"/>
</dbReference>
<protein>
    <submittedName>
        <fullName evidence="6">UDP-N-acetyl-D-mannosamine dehydrogenase</fullName>
    </submittedName>
</protein>
<dbReference type="GO" id="GO:0016616">
    <property type="term" value="F:oxidoreductase activity, acting on the CH-OH group of donors, NAD or NADP as acceptor"/>
    <property type="evidence" value="ECO:0007669"/>
    <property type="project" value="InterPro"/>
</dbReference>
<keyword evidence="3" id="KW-0520">NAD</keyword>
<dbReference type="Pfam" id="PF03721">
    <property type="entry name" value="UDPG_MGDP_dh_N"/>
    <property type="match status" value="1"/>
</dbReference>
<feature type="domain" description="UDP-glucose/GDP-mannose dehydrogenase C-terminal" evidence="5">
    <location>
        <begin position="308"/>
        <end position="403"/>
    </location>
</feature>
<dbReference type="PANTHER" id="PTHR43491">
    <property type="entry name" value="UDP-N-ACETYL-D-MANNOSAMINE DEHYDROGENASE"/>
    <property type="match status" value="1"/>
</dbReference>
<dbReference type="GO" id="GO:0051287">
    <property type="term" value="F:NAD binding"/>
    <property type="evidence" value="ECO:0007669"/>
    <property type="project" value="InterPro"/>
</dbReference>
<dbReference type="GO" id="GO:0000271">
    <property type="term" value="P:polysaccharide biosynthetic process"/>
    <property type="evidence" value="ECO:0007669"/>
    <property type="project" value="InterPro"/>
</dbReference>
<dbReference type="InterPro" id="IPR001732">
    <property type="entry name" value="UDP-Glc/GDP-Man_DH_N"/>
</dbReference>
<dbReference type="PIRSF" id="PIRSF000124">
    <property type="entry name" value="UDPglc_GDPman_dh"/>
    <property type="match status" value="1"/>
</dbReference>
<dbReference type="EMBL" id="BRLB01000009">
    <property type="protein sequence ID" value="GKX30443.1"/>
    <property type="molecule type" value="Genomic_DNA"/>
</dbReference>
<dbReference type="InterPro" id="IPR028359">
    <property type="entry name" value="UDP_ManNAc/GlcNAc_DH"/>
</dbReference>
<dbReference type="InterPro" id="IPR014027">
    <property type="entry name" value="UDP-Glc/GDP-Man_DH_C"/>
</dbReference>
<proteinExistence type="inferred from homology"/>